<comment type="caution">
    <text evidence="2">The sequence shown here is derived from an EMBL/GenBank/DDBJ whole genome shotgun (WGS) entry which is preliminary data.</text>
</comment>
<name>A0A3D9XH02_PARVE</name>
<proteinExistence type="predicted"/>
<dbReference type="RefSeq" id="WP_116221975.1">
    <property type="nucleotide sequence ID" value="NZ_CP038197.1"/>
</dbReference>
<protein>
    <recommendedName>
        <fullName evidence="4">SoxS protein</fullName>
    </recommendedName>
</protein>
<dbReference type="EMBL" id="QTUJ01000002">
    <property type="protein sequence ID" value="REF69786.1"/>
    <property type="molecule type" value="Genomic_DNA"/>
</dbReference>
<evidence type="ECO:0000256" key="1">
    <source>
        <dbReference type="SAM" id="SignalP"/>
    </source>
</evidence>
<reference evidence="2 3" key="1">
    <citation type="submission" date="2018-08" db="EMBL/GenBank/DDBJ databases">
        <title>Genomic Encyclopedia of Archaeal and Bacterial Type Strains, Phase II (KMG-II): from individual species to whole genera.</title>
        <authorList>
            <person name="Goeker M."/>
        </authorList>
    </citation>
    <scope>NUCLEOTIDE SEQUENCE [LARGE SCALE GENOMIC DNA]</scope>
    <source>
        <strain evidence="2 3">DSM 17099</strain>
    </source>
</reference>
<keyword evidence="1" id="KW-0732">Signal</keyword>
<evidence type="ECO:0000313" key="3">
    <source>
        <dbReference type="Proteomes" id="UP000256941"/>
    </source>
</evidence>
<dbReference type="AlphaFoldDB" id="A0A3D9XH02"/>
<feature type="signal peptide" evidence="1">
    <location>
        <begin position="1"/>
        <end position="22"/>
    </location>
</feature>
<evidence type="ECO:0000313" key="2">
    <source>
        <dbReference type="EMBL" id="REF69786.1"/>
    </source>
</evidence>
<dbReference type="SUPFAM" id="SSF52833">
    <property type="entry name" value="Thioredoxin-like"/>
    <property type="match status" value="1"/>
</dbReference>
<dbReference type="Proteomes" id="UP000256941">
    <property type="component" value="Unassembled WGS sequence"/>
</dbReference>
<sequence>MLTRRAILAGMAAAMAAGPVAAAAGLQLLMVRRRGCVYCAQWDREIAPVYARHPEGRAVPLLMVDRDGPWPDGLVLARRPWLTPTFILLQGGVEQVRVEGYPGRERFFGVLRDMMAAVAG</sequence>
<dbReference type="InterPro" id="IPR036249">
    <property type="entry name" value="Thioredoxin-like_sf"/>
</dbReference>
<accession>A0A3D9XH02</accession>
<dbReference type="Gene3D" id="3.40.30.10">
    <property type="entry name" value="Glutaredoxin"/>
    <property type="match status" value="1"/>
</dbReference>
<dbReference type="PROSITE" id="PS51318">
    <property type="entry name" value="TAT"/>
    <property type="match status" value="1"/>
</dbReference>
<feature type="chain" id="PRO_5017551268" description="SoxS protein" evidence="1">
    <location>
        <begin position="23"/>
        <end position="120"/>
    </location>
</feature>
<evidence type="ECO:0008006" key="4">
    <source>
        <dbReference type="Google" id="ProtNLM"/>
    </source>
</evidence>
<organism evidence="2 3">
    <name type="scientific">Paracoccus versutus</name>
    <name type="common">Thiobacillus versutus</name>
    <dbReference type="NCBI Taxonomy" id="34007"/>
    <lineage>
        <taxon>Bacteria</taxon>
        <taxon>Pseudomonadati</taxon>
        <taxon>Pseudomonadota</taxon>
        <taxon>Alphaproteobacteria</taxon>
        <taxon>Rhodobacterales</taxon>
        <taxon>Paracoccaceae</taxon>
        <taxon>Paracoccus</taxon>
    </lineage>
</organism>
<dbReference type="InterPro" id="IPR006311">
    <property type="entry name" value="TAT_signal"/>
</dbReference>
<gene>
    <name evidence="2" type="ORF">BDD41_2501</name>
</gene>